<reference evidence="3" key="1">
    <citation type="submission" date="2023-06" db="EMBL/GenBank/DDBJ databases">
        <title>Survivors Of The Sea: Transcriptome response of Skeletonema marinoi to long-term dormancy.</title>
        <authorList>
            <person name="Pinder M.I.M."/>
            <person name="Kourtchenko O."/>
            <person name="Robertson E.K."/>
            <person name="Larsson T."/>
            <person name="Maumus F."/>
            <person name="Osuna-Cruz C.M."/>
            <person name="Vancaester E."/>
            <person name="Stenow R."/>
            <person name="Vandepoele K."/>
            <person name="Ploug H."/>
            <person name="Bruchert V."/>
            <person name="Godhe A."/>
            <person name="Topel M."/>
        </authorList>
    </citation>
    <scope>NUCLEOTIDE SEQUENCE</scope>
    <source>
        <strain evidence="3">R05AC</strain>
    </source>
</reference>
<dbReference type="PANTHER" id="PTHR43103">
    <property type="entry name" value="NUCLEOSIDE-DIPHOSPHATE-SUGAR EPIMERASE"/>
    <property type="match status" value="1"/>
</dbReference>
<keyword evidence="2" id="KW-0472">Membrane</keyword>
<evidence type="ECO:0000256" key="2">
    <source>
        <dbReference type="SAM" id="Phobius"/>
    </source>
</evidence>
<accession>A0AAD8YEN1</accession>
<evidence type="ECO:0000313" key="4">
    <source>
        <dbReference type="Proteomes" id="UP001224775"/>
    </source>
</evidence>
<evidence type="ECO:0000256" key="1">
    <source>
        <dbReference type="SAM" id="MobiDB-lite"/>
    </source>
</evidence>
<feature type="region of interest" description="Disordered" evidence="1">
    <location>
        <begin position="1"/>
        <end position="58"/>
    </location>
</feature>
<keyword evidence="4" id="KW-1185">Reference proteome</keyword>
<feature type="compositionally biased region" description="Basic residues" evidence="1">
    <location>
        <begin position="47"/>
        <end position="58"/>
    </location>
</feature>
<feature type="compositionally biased region" description="Basic residues" evidence="1">
    <location>
        <begin position="13"/>
        <end position="23"/>
    </location>
</feature>
<feature type="transmembrane region" description="Helical" evidence="2">
    <location>
        <begin position="65"/>
        <end position="85"/>
    </location>
</feature>
<keyword evidence="2" id="KW-1133">Transmembrane helix</keyword>
<dbReference type="EMBL" id="JATAAI010000006">
    <property type="protein sequence ID" value="KAK1745116.1"/>
    <property type="molecule type" value="Genomic_DNA"/>
</dbReference>
<evidence type="ECO:0000313" key="3">
    <source>
        <dbReference type="EMBL" id="KAK1745116.1"/>
    </source>
</evidence>
<dbReference type="PANTHER" id="PTHR43103:SF3">
    <property type="entry name" value="ADP-L-GLYCERO-D-MANNO-HEPTOSE-6-EPIMERASE"/>
    <property type="match status" value="1"/>
</dbReference>
<gene>
    <name evidence="3" type="ORF">QTG54_004407</name>
</gene>
<dbReference type="AlphaFoldDB" id="A0AAD8YEN1"/>
<feature type="compositionally biased region" description="Polar residues" evidence="1">
    <location>
        <begin position="24"/>
        <end position="39"/>
    </location>
</feature>
<sequence>MESKAQHAAQVVLHRRNNNRHGKATTSVIGRTITADNQHPASPSSYHSRRSSPQRSFAARRRRTVLYTAIGLALLGYFCEMMQLIRIMGSDGGSQKNVIIDLPDSVGLPNKYNSSSKTANVESQPLPSVASHHVIPNKEEWDRVRAITNSRAEQRRKRCRPPNLLDAHGAESVHNVPIANIESETTAPQMTLDLPVHRSLNESIDKTVLSTSNKHIRSNTQQNTAPSICGVHARDASKNDSTNYPSSAYIGHQSRVIVTGALSQLGIEIILQLYKDCGTEYILGIDSALPNTRHDRLAALERYSSTIWDSSSSESGSEIRMESEFDVIDRFNPTHVVHLMGLEEGRGEYSDFGDIDDVSPYSAGGYIV</sequence>
<keyword evidence="2" id="KW-0812">Transmembrane</keyword>
<proteinExistence type="predicted"/>
<dbReference type="Proteomes" id="UP001224775">
    <property type="component" value="Unassembled WGS sequence"/>
</dbReference>
<organism evidence="3 4">
    <name type="scientific">Skeletonema marinoi</name>
    <dbReference type="NCBI Taxonomy" id="267567"/>
    <lineage>
        <taxon>Eukaryota</taxon>
        <taxon>Sar</taxon>
        <taxon>Stramenopiles</taxon>
        <taxon>Ochrophyta</taxon>
        <taxon>Bacillariophyta</taxon>
        <taxon>Coscinodiscophyceae</taxon>
        <taxon>Thalassiosirophycidae</taxon>
        <taxon>Thalassiosirales</taxon>
        <taxon>Skeletonemataceae</taxon>
        <taxon>Skeletonema</taxon>
        <taxon>Skeletonema marinoi-dohrnii complex</taxon>
    </lineage>
</organism>
<protein>
    <submittedName>
        <fullName evidence="3">Uncharacterized protein</fullName>
    </submittedName>
</protein>
<comment type="caution">
    <text evidence="3">The sequence shown here is derived from an EMBL/GenBank/DDBJ whole genome shotgun (WGS) entry which is preliminary data.</text>
</comment>
<name>A0AAD8YEN1_9STRA</name>